<sequence>MDLFLETPQRQAERMLRQQQRLMEMQMQGAAAQTFAQNVVPAAVPAAVPGCESAPEAYSVQQDSYAQELAFDKRRARHRRWAQRLRTLAMIVLIPLGLATIFLASYALTCILNGASPNEVLQHLAALGQRLGDVAATIRASWES</sequence>
<accession>A0A174L1S0</accession>
<dbReference type="RefSeq" id="WP_055252099.1">
    <property type="nucleotide sequence ID" value="NZ_CABIXX010000022.1"/>
</dbReference>
<dbReference type="Proteomes" id="UP000095454">
    <property type="component" value="Unassembled WGS sequence"/>
</dbReference>
<evidence type="ECO:0000313" key="2">
    <source>
        <dbReference type="EMBL" id="CUP18142.1"/>
    </source>
</evidence>
<dbReference type="AlphaFoldDB" id="A0A174L1S0"/>
<dbReference type="EMBL" id="CZAQ01000022">
    <property type="protein sequence ID" value="CUP18142.1"/>
    <property type="molecule type" value="Genomic_DNA"/>
</dbReference>
<protein>
    <submittedName>
        <fullName evidence="2">Uncharacterized protein</fullName>
    </submittedName>
</protein>
<keyword evidence="1" id="KW-0812">Transmembrane</keyword>
<reference evidence="2 3" key="1">
    <citation type="submission" date="2015-09" db="EMBL/GenBank/DDBJ databases">
        <authorList>
            <consortium name="Pathogen Informatics"/>
        </authorList>
    </citation>
    <scope>NUCLEOTIDE SEQUENCE [LARGE SCALE GENOMIC DNA]</scope>
    <source>
        <strain evidence="2 3">2789STDY5834902</strain>
    </source>
</reference>
<evidence type="ECO:0000313" key="3">
    <source>
        <dbReference type="Proteomes" id="UP000095454"/>
    </source>
</evidence>
<evidence type="ECO:0000256" key="1">
    <source>
        <dbReference type="SAM" id="Phobius"/>
    </source>
</evidence>
<gene>
    <name evidence="2" type="ORF">ERS852514_01319</name>
</gene>
<proteinExistence type="predicted"/>
<keyword evidence="1" id="KW-1133">Transmembrane helix</keyword>
<name>A0A174L1S0_9ACTN</name>
<keyword evidence="1" id="KW-0472">Membrane</keyword>
<organism evidence="2 3">
    <name type="scientific">Collinsella aerofaciens</name>
    <dbReference type="NCBI Taxonomy" id="74426"/>
    <lineage>
        <taxon>Bacteria</taxon>
        <taxon>Bacillati</taxon>
        <taxon>Actinomycetota</taxon>
        <taxon>Coriobacteriia</taxon>
        <taxon>Coriobacteriales</taxon>
        <taxon>Coriobacteriaceae</taxon>
        <taxon>Collinsella</taxon>
    </lineage>
</organism>
<feature type="transmembrane region" description="Helical" evidence="1">
    <location>
        <begin position="87"/>
        <end position="108"/>
    </location>
</feature>